<comment type="caution">
    <text evidence="2">The sequence shown here is derived from an EMBL/GenBank/DDBJ whole genome shotgun (WGS) entry which is preliminary data.</text>
</comment>
<reference evidence="2" key="2">
    <citation type="submission" date="2024-05" db="EMBL/GenBank/DDBJ databases">
        <title>Rhodohalobacter halophilus gen. nov., sp. nov., a moderately halophilic member of the family Balneolaceae.</title>
        <authorList>
            <person name="Xia J."/>
        </authorList>
    </citation>
    <scope>NUCLEOTIDE SEQUENCE</scope>
    <source>
        <strain evidence="2">WB101</strain>
    </source>
</reference>
<name>A0ABS9KE27_9BACT</name>
<keyword evidence="3" id="KW-1185">Reference proteome</keyword>
<keyword evidence="1" id="KW-0812">Transmembrane</keyword>
<feature type="transmembrane region" description="Helical" evidence="1">
    <location>
        <begin position="7"/>
        <end position="27"/>
    </location>
</feature>
<organism evidence="2 3">
    <name type="scientific">Rhodohalobacter sulfatireducens</name>
    <dbReference type="NCBI Taxonomy" id="2911366"/>
    <lineage>
        <taxon>Bacteria</taxon>
        <taxon>Pseudomonadati</taxon>
        <taxon>Balneolota</taxon>
        <taxon>Balneolia</taxon>
        <taxon>Balneolales</taxon>
        <taxon>Balneolaceae</taxon>
        <taxon>Rhodohalobacter</taxon>
    </lineage>
</organism>
<dbReference type="EMBL" id="JAKLWS010000012">
    <property type="protein sequence ID" value="MCG2589113.1"/>
    <property type="molecule type" value="Genomic_DNA"/>
</dbReference>
<evidence type="ECO:0000313" key="3">
    <source>
        <dbReference type="Proteomes" id="UP001165366"/>
    </source>
</evidence>
<sequence>MKKNRAYNIGILINTTLLFFLVVVMFACEDMIRDNFLILEEVAEFEYTIDTDDVNYNETESVNLQSIINDLDSDVEDISFYNFTLQVTNTYETPLNTEISGTIRVKQSSDSQYEPIVNFTNITLEEFQTERSIFSDELTGISLVSGGVAYLIDLYDQQPAPTLDFNVRGTIDRNGEGQNTTFDFTVRVYSQFETDP</sequence>
<keyword evidence="1" id="KW-1133">Transmembrane helix</keyword>
<dbReference type="RefSeq" id="WP_237854425.1">
    <property type="nucleotide sequence ID" value="NZ_JAKLWS010000012.1"/>
</dbReference>
<accession>A0ABS9KE27</accession>
<gene>
    <name evidence="2" type="ORF">L6773_11075</name>
</gene>
<proteinExistence type="predicted"/>
<evidence type="ECO:0000256" key="1">
    <source>
        <dbReference type="SAM" id="Phobius"/>
    </source>
</evidence>
<dbReference type="PROSITE" id="PS51257">
    <property type="entry name" value="PROKAR_LIPOPROTEIN"/>
    <property type="match status" value="1"/>
</dbReference>
<evidence type="ECO:0000313" key="2">
    <source>
        <dbReference type="EMBL" id="MCG2589113.1"/>
    </source>
</evidence>
<reference evidence="2" key="1">
    <citation type="submission" date="2022-01" db="EMBL/GenBank/DDBJ databases">
        <authorList>
            <person name="Wang Y."/>
        </authorList>
    </citation>
    <scope>NUCLEOTIDE SEQUENCE</scope>
    <source>
        <strain evidence="2">WB101</strain>
    </source>
</reference>
<dbReference type="Proteomes" id="UP001165366">
    <property type="component" value="Unassembled WGS sequence"/>
</dbReference>
<protein>
    <recommendedName>
        <fullName evidence="4">DUF4843 domain-containing protein</fullName>
    </recommendedName>
</protein>
<keyword evidence="1" id="KW-0472">Membrane</keyword>
<evidence type="ECO:0008006" key="4">
    <source>
        <dbReference type="Google" id="ProtNLM"/>
    </source>
</evidence>